<gene>
    <name evidence="3" type="ORF">NCTC13337_01718</name>
</gene>
<keyword evidence="4" id="KW-1185">Reference proteome</keyword>
<accession>A0A380MWM3</accession>
<protein>
    <submittedName>
        <fullName evidence="3">Type IV secretion system protein virB10</fullName>
    </submittedName>
</protein>
<dbReference type="AlphaFoldDB" id="A0A380MWM3"/>
<dbReference type="OrthoDB" id="9766860at2"/>
<keyword evidence="2" id="KW-1133">Transmembrane helix</keyword>
<proteinExistence type="predicted"/>
<feature type="region of interest" description="Disordered" evidence="1">
    <location>
        <begin position="1"/>
        <end position="26"/>
    </location>
</feature>
<keyword evidence="2" id="KW-0472">Membrane</keyword>
<evidence type="ECO:0000256" key="1">
    <source>
        <dbReference type="SAM" id="MobiDB-lite"/>
    </source>
</evidence>
<evidence type="ECO:0000256" key="2">
    <source>
        <dbReference type="SAM" id="Phobius"/>
    </source>
</evidence>
<dbReference type="Gene3D" id="2.40.128.260">
    <property type="entry name" value="Type IV secretion system, VirB10/TraB/TrbI"/>
    <property type="match status" value="1"/>
</dbReference>
<reference evidence="3 4" key="1">
    <citation type="submission" date="2018-06" db="EMBL/GenBank/DDBJ databases">
        <authorList>
            <consortium name="Pathogen Informatics"/>
            <person name="Doyle S."/>
        </authorList>
    </citation>
    <scope>NUCLEOTIDE SEQUENCE [LARGE SCALE GENOMIC DNA]</scope>
    <source>
        <strain evidence="3 4">NCTC13337</strain>
    </source>
</reference>
<dbReference type="Proteomes" id="UP000254601">
    <property type="component" value="Unassembled WGS sequence"/>
</dbReference>
<organism evidence="3 4">
    <name type="scientific">Suttonella ornithocola</name>
    <dbReference type="NCBI Taxonomy" id="279832"/>
    <lineage>
        <taxon>Bacteria</taxon>
        <taxon>Pseudomonadati</taxon>
        <taxon>Pseudomonadota</taxon>
        <taxon>Gammaproteobacteria</taxon>
        <taxon>Cardiobacteriales</taxon>
        <taxon>Cardiobacteriaceae</taxon>
        <taxon>Suttonella</taxon>
    </lineage>
</organism>
<evidence type="ECO:0000313" key="3">
    <source>
        <dbReference type="EMBL" id="SUO96111.1"/>
    </source>
</evidence>
<name>A0A380MWM3_9GAMM</name>
<sequence>MTNGSSQDGGIVIEDTEPQVDDLNSNGGGVKVSPLKLLVVILVMALLIGGGLFGGFSYLKSKLSFGAKGEKEKSSRTYMTAPDSIGKYTPPLIEIPEEKPITEEPVVEKKELPPPIIISQPQQQSDKEEPTLKDKRLASGVKSFSATNSLQNQNEADIPSRQVKLLKNIDYTLIKGTKIPCTLETNIVSEQSSYTSCIINQDVYSGNARILLVEKGI</sequence>
<evidence type="ECO:0000313" key="4">
    <source>
        <dbReference type="Proteomes" id="UP000254601"/>
    </source>
</evidence>
<keyword evidence="2" id="KW-0812">Transmembrane</keyword>
<dbReference type="InterPro" id="IPR042217">
    <property type="entry name" value="T4SS_VirB10/TrbI"/>
</dbReference>
<feature type="transmembrane region" description="Helical" evidence="2">
    <location>
        <begin position="37"/>
        <end position="59"/>
    </location>
</feature>
<dbReference type="EMBL" id="UHIC01000001">
    <property type="protein sequence ID" value="SUO96111.1"/>
    <property type="molecule type" value="Genomic_DNA"/>
</dbReference>
<dbReference type="RefSeq" id="WP_072577446.1">
    <property type="nucleotide sequence ID" value="NZ_LWHB01000178.1"/>
</dbReference>